<keyword evidence="1" id="KW-1133">Transmembrane helix</keyword>
<comment type="caution">
    <text evidence="2">The sequence shown here is derived from an EMBL/GenBank/DDBJ whole genome shotgun (WGS) entry which is preliminary data.</text>
</comment>
<evidence type="ECO:0000313" key="3">
    <source>
        <dbReference type="Proteomes" id="UP000256829"/>
    </source>
</evidence>
<feature type="transmembrane region" description="Helical" evidence="1">
    <location>
        <begin position="128"/>
        <end position="149"/>
    </location>
</feature>
<dbReference type="EMBL" id="QTJR01000013">
    <property type="protein sequence ID" value="RDY65901.1"/>
    <property type="molecule type" value="Genomic_DNA"/>
</dbReference>
<feature type="transmembrane region" description="Helical" evidence="1">
    <location>
        <begin position="62"/>
        <end position="83"/>
    </location>
</feature>
<organism evidence="2 3">
    <name type="scientific">Lysobacter soli</name>
    <dbReference type="NCBI Taxonomy" id="453783"/>
    <lineage>
        <taxon>Bacteria</taxon>
        <taxon>Pseudomonadati</taxon>
        <taxon>Pseudomonadota</taxon>
        <taxon>Gammaproteobacteria</taxon>
        <taxon>Lysobacterales</taxon>
        <taxon>Lysobacteraceae</taxon>
        <taxon>Lysobacter</taxon>
    </lineage>
</organism>
<protein>
    <recommendedName>
        <fullName evidence="4">DUF1440 domain-containing protein</fullName>
    </recommendedName>
</protein>
<dbReference type="RefSeq" id="WP_115843955.1">
    <property type="nucleotide sequence ID" value="NZ_CP183976.1"/>
</dbReference>
<accession>A0A3D8VA39</accession>
<keyword evidence="3" id="KW-1185">Reference proteome</keyword>
<feature type="transmembrane region" description="Helical" evidence="1">
    <location>
        <begin position="95"/>
        <end position="116"/>
    </location>
</feature>
<gene>
    <name evidence="2" type="ORF">DX912_15645</name>
</gene>
<reference evidence="2 3" key="1">
    <citation type="submission" date="2018-08" db="EMBL/GenBank/DDBJ databases">
        <title>Lysobacter soli KCTC 22011, whole genome shotgun sequence.</title>
        <authorList>
            <person name="Zhang X."/>
            <person name="Feng G."/>
            <person name="Zhu H."/>
        </authorList>
    </citation>
    <scope>NUCLEOTIDE SEQUENCE [LARGE SCALE GENOMIC DNA]</scope>
    <source>
        <strain evidence="2 3">KCTC 22011</strain>
    </source>
</reference>
<evidence type="ECO:0000313" key="2">
    <source>
        <dbReference type="EMBL" id="RDY65901.1"/>
    </source>
</evidence>
<dbReference type="Proteomes" id="UP000256829">
    <property type="component" value="Unassembled WGS sequence"/>
</dbReference>
<keyword evidence="1" id="KW-0812">Transmembrane</keyword>
<evidence type="ECO:0008006" key="4">
    <source>
        <dbReference type="Google" id="ProtNLM"/>
    </source>
</evidence>
<name>A0A3D8VA39_9GAMM</name>
<keyword evidence="1" id="KW-0472">Membrane</keyword>
<dbReference type="AlphaFoldDB" id="A0A3D8VA39"/>
<proteinExistence type="predicted"/>
<evidence type="ECO:0000256" key="1">
    <source>
        <dbReference type="SAM" id="Phobius"/>
    </source>
</evidence>
<sequence length="173" mass="18602">MRGMTARALAWGAFGGLLAGTLDILYATSFWALRDVPAQRIFQSIAAGALGRAAFTGGWPTAMLGLSLHYLIAAAMGVAYAFAARDVPPLRDRPWRYGALYGLALYAFMNFVVVPLSASPRGGALPMSWTVCSVIAHVVLVGWPCAWFARRGWDGRWRSSRTSPSPVLADPAI</sequence>